<dbReference type="NCBIfam" id="TIGR00220">
    <property type="entry name" value="mscL"/>
    <property type="match status" value="1"/>
</dbReference>
<evidence type="ECO:0000256" key="2">
    <source>
        <dbReference type="ARBA" id="ARBA00022448"/>
    </source>
</evidence>
<accession>A0ABY8Q1B0</accession>
<evidence type="ECO:0000313" key="11">
    <source>
        <dbReference type="Proteomes" id="UP001244136"/>
    </source>
</evidence>
<dbReference type="EMBL" id="CP123967">
    <property type="protein sequence ID" value="WGT48572.1"/>
    <property type="molecule type" value="Genomic_DNA"/>
</dbReference>
<reference evidence="10 11" key="1">
    <citation type="journal article" date="2008" name="Int. J. Syst. Evol. Microbiol.">
        <title>Tessaracoccus flavescens sp. nov., isolated from marine sediment.</title>
        <authorList>
            <person name="Lee D.W."/>
            <person name="Lee S.D."/>
        </authorList>
    </citation>
    <scope>NUCLEOTIDE SEQUENCE [LARGE SCALE GENOMIC DNA]</scope>
    <source>
        <strain evidence="10 11">T21</strain>
    </source>
</reference>
<keyword evidence="2" id="KW-0813">Transport</keyword>
<feature type="transmembrane region" description="Helical" evidence="9">
    <location>
        <begin position="58"/>
        <end position="85"/>
    </location>
</feature>
<keyword evidence="3" id="KW-1003">Cell membrane</keyword>
<dbReference type="PANTHER" id="PTHR30266">
    <property type="entry name" value="MECHANOSENSITIVE CHANNEL MSCL"/>
    <property type="match status" value="1"/>
</dbReference>
<dbReference type="InterPro" id="IPR037673">
    <property type="entry name" value="MSC/AndL"/>
</dbReference>
<dbReference type="InterPro" id="IPR036019">
    <property type="entry name" value="MscL_channel"/>
</dbReference>
<dbReference type="PRINTS" id="PR01264">
    <property type="entry name" value="MECHCHANNEL"/>
</dbReference>
<dbReference type="PANTHER" id="PTHR30266:SF2">
    <property type="entry name" value="LARGE-CONDUCTANCE MECHANOSENSITIVE CHANNEL"/>
    <property type="match status" value="1"/>
</dbReference>
<keyword evidence="7 9" id="KW-0472">Membrane</keyword>
<dbReference type="InterPro" id="IPR001185">
    <property type="entry name" value="MS_channel"/>
</dbReference>
<proteinExistence type="predicted"/>
<keyword evidence="11" id="KW-1185">Reference proteome</keyword>
<comment type="subcellular location">
    <subcellularLocation>
        <location evidence="1">Membrane</location>
        <topology evidence="1">Multi-pass membrane protein</topology>
    </subcellularLocation>
</comment>
<dbReference type="Gene3D" id="1.10.1200.120">
    <property type="entry name" value="Large-conductance mechanosensitive channel, MscL, domain 1"/>
    <property type="match status" value="1"/>
</dbReference>
<organism evidence="10 11">
    <name type="scientific">Tessaracoccus lacteus</name>
    <dbReference type="NCBI Taxonomy" id="3041766"/>
    <lineage>
        <taxon>Bacteria</taxon>
        <taxon>Bacillati</taxon>
        <taxon>Actinomycetota</taxon>
        <taxon>Actinomycetes</taxon>
        <taxon>Propionibacteriales</taxon>
        <taxon>Propionibacteriaceae</taxon>
        <taxon>Tessaracoccus</taxon>
    </lineage>
</organism>
<keyword evidence="5 9" id="KW-1133">Transmembrane helix</keyword>
<name>A0ABY8Q1B0_9ACTN</name>
<evidence type="ECO:0000256" key="8">
    <source>
        <dbReference type="ARBA" id="ARBA00023303"/>
    </source>
</evidence>
<gene>
    <name evidence="10" type="primary">mscL</name>
    <name evidence="10" type="ORF">QH948_11515</name>
</gene>
<dbReference type="SUPFAM" id="SSF81330">
    <property type="entry name" value="Gated mechanosensitive channel"/>
    <property type="match status" value="1"/>
</dbReference>
<keyword evidence="8" id="KW-0407">Ion channel</keyword>
<evidence type="ECO:0000256" key="1">
    <source>
        <dbReference type="ARBA" id="ARBA00004141"/>
    </source>
</evidence>
<protein>
    <submittedName>
        <fullName evidence="10">Large conductance mechanosensitive channel protein MscL</fullName>
    </submittedName>
</protein>
<evidence type="ECO:0000256" key="5">
    <source>
        <dbReference type="ARBA" id="ARBA00022989"/>
    </source>
</evidence>
<evidence type="ECO:0000256" key="4">
    <source>
        <dbReference type="ARBA" id="ARBA00022692"/>
    </source>
</evidence>
<evidence type="ECO:0000256" key="6">
    <source>
        <dbReference type="ARBA" id="ARBA00023065"/>
    </source>
</evidence>
<dbReference type="Proteomes" id="UP001244136">
    <property type="component" value="Chromosome"/>
</dbReference>
<evidence type="ECO:0000256" key="9">
    <source>
        <dbReference type="SAM" id="Phobius"/>
    </source>
</evidence>
<dbReference type="Pfam" id="PF01741">
    <property type="entry name" value="MscL"/>
    <property type="match status" value="1"/>
</dbReference>
<evidence type="ECO:0000256" key="3">
    <source>
        <dbReference type="ARBA" id="ARBA00022475"/>
    </source>
</evidence>
<dbReference type="RefSeq" id="WP_281146192.1">
    <property type="nucleotide sequence ID" value="NZ_CP123967.1"/>
</dbReference>
<evidence type="ECO:0000256" key="7">
    <source>
        <dbReference type="ARBA" id="ARBA00023136"/>
    </source>
</evidence>
<sequence length="122" mass="13348">MQGFKEFLLRGNLVELAVAFVIGAAFSSVVESFTAMFMDVLGKIGGTPDFSSWNPGGVGVGPFLTALISFIIMATVIYFGVVMPYNKAKEFFDRKKQPAYAGPTTESLLAEIRDLLKEEQPR</sequence>
<keyword evidence="6" id="KW-0406">Ion transport</keyword>
<feature type="transmembrane region" description="Helical" evidence="9">
    <location>
        <begin position="12"/>
        <end position="38"/>
    </location>
</feature>
<evidence type="ECO:0000313" key="10">
    <source>
        <dbReference type="EMBL" id="WGT48572.1"/>
    </source>
</evidence>
<keyword evidence="4 9" id="KW-0812">Transmembrane</keyword>